<dbReference type="InParanoid" id="A0A1W0VXN2"/>
<evidence type="ECO:0000256" key="1">
    <source>
        <dbReference type="SAM" id="MobiDB-lite"/>
    </source>
</evidence>
<feature type="compositionally biased region" description="Basic and acidic residues" evidence="1">
    <location>
        <begin position="19"/>
        <end position="33"/>
    </location>
</feature>
<gene>
    <name evidence="2" type="ORF">SORBI_3003G170333</name>
</gene>
<evidence type="ECO:0000313" key="3">
    <source>
        <dbReference type="Proteomes" id="UP000000768"/>
    </source>
</evidence>
<organism evidence="2 3">
    <name type="scientific">Sorghum bicolor</name>
    <name type="common">Sorghum</name>
    <name type="synonym">Sorghum vulgare</name>
    <dbReference type="NCBI Taxonomy" id="4558"/>
    <lineage>
        <taxon>Eukaryota</taxon>
        <taxon>Viridiplantae</taxon>
        <taxon>Streptophyta</taxon>
        <taxon>Embryophyta</taxon>
        <taxon>Tracheophyta</taxon>
        <taxon>Spermatophyta</taxon>
        <taxon>Magnoliopsida</taxon>
        <taxon>Liliopsida</taxon>
        <taxon>Poales</taxon>
        <taxon>Poaceae</taxon>
        <taxon>PACMAD clade</taxon>
        <taxon>Panicoideae</taxon>
        <taxon>Andropogonodae</taxon>
        <taxon>Andropogoneae</taxon>
        <taxon>Sorghinae</taxon>
        <taxon>Sorghum</taxon>
    </lineage>
</organism>
<sequence>MQHLKQQQQLQGREGGQLEAREEQLGTEKEERRGRCRTAAMRWLLQLDMRGGGGEAML</sequence>
<evidence type="ECO:0000313" key="2">
    <source>
        <dbReference type="EMBL" id="OQU86890.1"/>
    </source>
</evidence>
<dbReference type="EMBL" id="CM000762">
    <property type="protein sequence ID" value="OQU86890.1"/>
    <property type="molecule type" value="Genomic_DNA"/>
</dbReference>
<dbReference type="Proteomes" id="UP000000768">
    <property type="component" value="Chromosome 3"/>
</dbReference>
<feature type="region of interest" description="Disordered" evidence="1">
    <location>
        <begin position="1"/>
        <end position="34"/>
    </location>
</feature>
<dbReference type="Gramene" id="OQU86890">
    <property type="protein sequence ID" value="OQU86890"/>
    <property type="gene ID" value="SORBI_3003G170333"/>
</dbReference>
<dbReference type="AlphaFoldDB" id="A0A1W0VXN2"/>
<feature type="compositionally biased region" description="Low complexity" evidence="1">
    <location>
        <begin position="1"/>
        <end position="12"/>
    </location>
</feature>
<reference evidence="3" key="2">
    <citation type="journal article" date="2018" name="Plant J.">
        <title>The Sorghum bicolor reference genome: improved assembly, gene annotations, a transcriptome atlas, and signatures of genome organization.</title>
        <authorList>
            <person name="McCormick R.F."/>
            <person name="Truong S.K."/>
            <person name="Sreedasyam A."/>
            <person name="Jenkins J."/>
            <person name="Shu S."/>
            <person name="Sims D."/>
            <person name="Kennedy M."/>
            <person name="Amirebrahimi M."/>
            <person name="Weers B.D."/>
            <person name="McKinley B."/>
            <person name="Mattison A."/>
            <person name="Morishige D.T."/>
            <person name="Grimwood J."/>
            <person name="Schmutz J."/>
            <person name="Mullet J.E."/>
        </authorList>
    </citation>
    <scope>NUCLEOTIDE SEQUENCE [LARGE SCALE GENOMIC DNA]</scope>
    <source>
        <strain evidence="3">cv. BTx623</strain>
    </source>
</reference>
<reference evidence="2 3" key="1">
    <citation type="journal article" date="2009" name="Nature">
        <title>The Sorghum bicolor genome and the diversification of grasses.</title>
        <authorList>
            <person name="Paterson A.H."/>
            <person name="Bowers J.E."/>
            <person name="Bruggmann R."/>
            <person name="Dubchak I."/>
            <person name="Grimwood J."/>
            <person name="Gundlach H."/>
            <person name="Haberer G."/>
            <person name="Hellsten U."/>
            <person name="Mitros T."/>
            <person name="Poliakov A."/>
            <person name="Schmutz J."/>
            <person name="Spannagl M."/>
            <person name="Tang H."/>
            <person name="Wang X."/>
            <person name="Wicker T."/>
            <person name="Bharti A.K."/>
            <person name="Chapman J."/>
            <person name="Feltus F.A."/>
            <person name="Gowik U."/>
            <person name="Grigoriev I.V."/>
            <person name="Lyons E."/>
            <person name="Maher C.A."/>
            <person name="Martis M."/>
            <person name="Narechania A."/>
            <person name="Otillar R.P."/>
            <person name="Penning B.W."/>
            <person name="Salamov A.A."/>
            <person name="Wang Y."/>
            <person name="Zhang L."/>
            <person name="Carpita N.C."/>
            <person name="Freeling M."/>
            <person name="Gingle A.R."/>
            <person name="Hash C.T."/>
            <person name="Keller B."/>
            <person name="Klein P."/>
            <person name="Kresovich S."/>
            <person name="McCann M.C."/>
            <person name="Ming R."/>
            <person name="Peterson D.G."/>
            <person name="Mehboob-ur-Rahman"/>
            <person name="Ware D."/>
            <person name="Westhoff P."/>
            <person name="Mayer K.F."/>
            <person name="Messing J."/>
            <person name="Rokhsar D.S."/>
        </authorList>
    </citation>
    <scope>NUCLEOTIDE SEQUENCE [LARGE SCALE GENOMIC DNA]</scope>
    <source>
        <strain evidence="3">cv. BTx623</strain>
    </source>
</reference>
<keyword evidence="3" id="KW-1185">Reference proteome</keyword>
<name>A0A1W0VXN2_SORBI</name>
<accession>A0A1W0VXN2</accession>
<proteinExistence type="predicted"/>
<protein>
    <submittedName>
        <fullName evidence="2">Uncharacterized protein</fullName>
    </submittedName>
</protein>